<comment type="subcellular location">
    <subcellularLocation>
        <location evidence="6">Endoplasmic reticulum</location>
    </subcellularLocation>
    <subcellularLocation>
        <location evidence="6">Golgi apparatus</location>
        <location evidence="6">cis-Golgi network</location>
    </subcellularLocation>
</comment>
<dbReference type="GO" id="GO:0030008">
    <property type="term" value="C:TRAPP complex"/>
    <property type="evidence" value="ECO:0007669"/>
    <property type="project" value="UniProtKB-UniRule"/>
</dbReference>
<proteinExistence type="inferred from homology"/>
<dbReference type="PANTHER" id="PTHR23249:SF16">
    <property type="entry name" value="TRAFFICKING PROTEIN PARTICLE COMPLEX SUBUNIT 1"/>
    <property type="match status" value="1"/>
</dbReference>
<gene>
    <name evidence="8" type="primary">bet5</name>
    <name evidence="8" type="ORF">MBRA1_002192</name>
</gene>
<dbReference type="EMBL" id="CP119952">
    <property type="protein sequence ID" value="WFC95544.1"/>
    <property type="molecule type" value="Genomic_DNA"/>
</dbReference>
<dbReference type="GO" id="GO:0005794">
    <property type="term" value="C:Golgi apparatus"/>
    <property type="evidence" value="ECO:0007669"/>
    <property type="project" value="UniProtKB-SubCell"/>
</dbReference>
<evidence type="ECO:0000256" key="5">
    <source>
        <dbReference type="ARBA" id="ARBA00038167"/>
    </source>
</evidence>
<sequence>MALKVYSLWIFDRHCDAIYHQDWSHLYQQGPASFTSSLGATLQRVGAQSDATKPEAGAQALRPAGDSLPGVSRNVTQDATDSDLLPFDQEAKLIYGLVYSLRNLVRKLGGKHEQFYNFSTSTYTLSHLQTPSMYTFVMVTDPPPTRNAKGALANFASASAIPGTAGMTLRGVLHEIWRGPWVQYATRHPLVNCTEREIYEPPLPPPRASAPEAADAPAPAPPTTREELGERVRRTHGIDNDALRSAIEKLLVQYRLLPM</sequence>
<dbReference type="Gene3D" id="3.30.450.70">
    <property type="match status" value="1"/>
</dbReference>
<evidence type="ECO:0000313" key="9">
    <source>
        <dbReference type="Proteomes" id="UP001216638"/>
    </source>
</evidence>
<keyword evidence="2 6" id="KW-0256">Endoplasmic reticulum</keyword>
<keyword evidence="1 6" id="KW-0813">Transport</keyword>
<dbReference type="GO" id="GO:0005783">
    <property type="term" value="C:endoplasmic reticulum"/>
    <property type="evidence" value="ECO:0007669"/>
    <property type="project" value="UniProtKB-SubCell"/>
</dbReference>
<dbReference type="Pfam" id="PF04099">
    <property type="entry name" value="Sybindin"/>
    <property type="match status" value="1"/>
</dbReference>
<dbReference type="Proteomes" id="UP001216638">
    <property type="component" value="Chromosome 2"/>
</dbReference>
<organism evidence="8 9">
    <name type="scientific">Malassezia brasiliensis</name>
    <dbReference type="NCBI Taxonomy" id="1821822"/>
    <lineage>
        <taxon>Eukaryota</taxon>
        <taxon>Fungi</taxon>
        <taxon>Dikarya</taxon>
        <taxon>Basidiomycota</taxon>
        <taxon>Ustilaginomycotina</taxon>
        <taxon>Malasseziomycetes</taxon>
        <taxon>Malasseziales</taxon>
        <taxon>Malasseziaceae</taxon>
        <taxon>Malassezia</taxon>
    </lineage>
</organism>
<feature type="region of interest" description="Disordered" evidence="7">
    <location>
        <begin position="201"/>
        <end position="236"/>
    </location>
</feature>
<evidence type="ECO:0000256" key="6">
    <source>
        <dbReference type="RuleBase" id="RU366065"/>
    </source>
</evidence>
<dbReference type="AlphaFoldDB" id="A0AAF0DWW5"/>
<keyword evidence="3 6" id="KW-0931">ER-Golgi transport</keyword>
<name>A0AAF0DWW5_9BASI</name>
<accession>A0AAF0DWW5</accession>
<reference evidence="8" key="1">
    <citation type="submission" date="2023-03" db="EMBL/GenBank/DDBJ databases">
        <title>Mating type loci evolution in Malassezia.</title>
        <authorList>
            <person name="Coelho M.A."/>
        </authorList>
    </citation>
    <scope>NUCLEOTIDE SEQUENCE</scope>
    <source>
        <strain evidence="8">CBS 14135</strain>
    </source>
</reference>
<evidence type="ECO:0000313" key="8">
    <source>
        <dbReference type="EMBL" id="WFC95544.1"/>
    </source>
</evidence>
<feature type="compositionally biased region" description="Basic and acidic residues" evidence="7">
    <location>
        <begin position="224"/>
        <end position="236"/>
    </location>
</feature>
<evidence type="ECO:0000256" key="1">
    <source>
        <dbReference type="ARBA" id="ARBA00022448"/>
    </source>
</evidence>
<dbReference type="GO" id="GO:0006888">
    <property type="term" value="P:endoplasmic reticulum to Golgi vesicle-mediated transport"/>
    <property type="evidence" value="ECO:0007669"/>
    <property type="project" value="UniProtKB-UniRule"/>
</dbReference>
<evidence type="ECO:0000256" key="7">
    <source>
        <dbReference type="SAM" id="MobiDB-lite"/>
    </source>
</evidence>
<dbReference type="SMART" id="SM01399">
    <property type="entry name" value="Sybindin"/>
    <property type="match status" value="1"/>
</dbReference>
<evidence type="ECO:0000256" key="3">
    <source>
        <dbReference type="ARBA" id="ARBA00022892"/>
    </source>
</evidence>
<evidence type="ECO:0000256" key="4">
    <source>
        <dbReference type="ARBA" id="ARBA00023034"/>
    </source>
</evidence>
<dbReference type="SUPFAM" id="SSF64356">
    <property type="entry name" value="SNARE-like"/>
    <property type="match status" value="1"/>
</dbReference>
<evidence type="ECO:0000256" key="2">
    <source>
        <dbReference type="ARBA" id="ARBA00022824"/>
    </source>
</evidence>
<keyword evidence="4 6" id="KW-0333">Golgi apparatus</keyword>
<protein>
    <recommendedName>
        <fullName evidence="6">Trafficking protein particle complex subunit</fullName>
    </recommendedName>
</protein>
<feature type="region of interest" description="Disordered" evidence="7">
    <location>
        <begin position="45"/>
        <end position="75"/>
    </location>
</feature>
<keyword evidence="9" id="KW-1185">Reference proteome</keyword>
<dbReference type="InterPro" id="IPR011012">
    <property type="entry name" value="Longin-like_dom_sf"/>
</dbReference>
<comment type="similarity">
    <text evidence="5">Belongs to the TRAPP small subunits family. BET5 subfamily.</text>
</comment>
<dbReference type="InterPro" id="IPR007233">
    <property type="entry name" value="TRAPPC"/>
</dbReference>
<dbReference type="PANTHER" id="PTHR23249">
    <property type="entry name" value="TRAFFICKING PROTEIN PARTICLE COMPLEX SUBUNIT"/>
    <property type="match status" value="1"/>
</dbReference>
<comment type="subunit">
    <text evidence="6">Part of the multisubunit transport protein particle (TRAPP) complex.</text>
</comment>